<protein>
    <submittedName>
        <fullName evidence="2">Uncharacterized protein</fullName>
    </submittedName>
</protein>
<evidence type="ECO:0000313" key="3">
    <source>
        <dbReference type="Proteomes" id="UP000290288"/>
    </source>
</evidence>
<accession>A0A4V1Q231</accession>
<feature type="compositionally biased region" description="Low complexity" evidence="1">
    <location>
        <begin position="906"/>
        <end position="915"/>
    </location>
</feature>
<organism evidence="2 3">
    <name type="scientific">Candolleomyces aberdarensis</name>
    <dbReference type="NCBI Taxonomy" id="2316362"/>
    <lineage>
        <taxon>Eukaryota</taxon>
        <taxon>Fungi</taxon>
        <taxon>Dikarya</taxon>
        <taxon>Basidiomycota</taxon>
        <taxon>Agaricomycotina</taxon>
        <taxon>Agaricomycetes</taxon>
        <taxon>Agaricomycetidae</taxon>
        <taxon>Agaricales</taxon>
        <taxon>Agaricineae</taxon>
        <taxon>Psathyrellaceae</taxon>
        <taxon>Candolleomyces</taxon>
    </lineage>
</organism>
<evidence type="ECO:0000256" key="1">
    <source>
        <dbReference type="SAM" id="MobiDB-lite"/>
    </source>
</evidence>
<feature type="region of interest" description="Disordered" evidence="1">
    <location>
        <begin position="549"/>
        <end position="590"/>
    </location>
</feature>
<dbReference type="AlphaFoldDB" id="A0A4V1Q231"/>
<dbReference type="Proteomes" id="UP000290288">
    <property type="component" value="Unassembled WGS sequence"/>
</dbReference>
<feature type="region of interest" description="Disordered" evidence="1">
    <location>
        <begin position="895"/>
        <end position="915"/>
    </location>
</feature>
<name>A0A4V1Q231_9AGAR</name>
<sequence length="915" mass="105508">MPPLPTTQFSLEEFVAHMQDLLTSNQPAELIKFALTGQHQGRQAVIDALQNQIYHLGEDEAAHPYTVTRDYDSVLGVSPNICIYNHSIVINILPKFQDSLSKDVGITHTVKYRGVDHPVGLHHIPNLPFAKWMVRNELRIFFPRLWVPKHREHHSLRDNEIRLFYVHCMRPALIESMPPGRGDDLPPTYDSELFRARARNGQLVFSGRVLGEDGVRQLGDRFREQIEEACLQDLGLEWARDFFFLHQIRGTKNARPHDPTDGRPTLSLFLHENGLSRDVLRMNHEDWYLDIGLEISSDLGDSLAWRTDSHPHLLHDIFEIDMDNATRMTKMGSSQYFRDYTSHLTQVSGCRVRPGPRGRGPYEIRRMQAYQTDKALTANPGEGRGYYAKHITLSQLIDSRHPVFLDKLYQLYESAAHQNSASHARIEARVPYSFHRVIFTEEPIEWEKYLVAIPTDVWWWLRAYPVLAYKYIADYQLTGSMADRVSVPSILLLAGVAWLTNCLHATPDVGPSSRKLLRAILPHLPKNRIDEHMKPFPITRTDPFHLQLFGPEPDGGDIPDDSDGEGRDHENPGVLPQRSPTPVPFPRNLLGDDDIDEVDTAPCFPFGYMFLRTILFDREHPAPGMEPSPLSRIGEKTFEHFYGAPYSGLLEYVYNGFLAVKPNANRSTNRIQQPVYHPPPDQPHPVIFNLSIGNQLVPVQDWDFNPLADGMDDDEPRERVTWNQRLSQIYFQSLVDAMGIVPNHREATLPSYCILTKQERQEATEELFQDLNIAKVFEIVRWKVWTDAEQKLAFDHMFLEKDKVKTRGQGFLRCPYYKMWNHFSANNTKEVTEEARALLRKRFRSKIRWFPWIKCDRIWETGPDKKNRFKSSPGLAPTTPAPLLLVKYDLRWNPEPRQRESDEESVSSVDSAMLG</sequence>
<comment type="caution">
    <text evidence="2">The sequence shown here is derived from an EMBL/GenBank/DDBJ whole genome shotgun (WGS) entry which is preliminary data.</text>
</comment>
<feature type="compositionally biased region" description="Acidic residues" evidence="1">
    <location>
        <begin position="554"/>
        <end position="563"/>
    </location>
</feature>
<reference evidence="2 3" key="1">
    <citation type="submission" date="2019-01" db="EMBL/GenBank/DDBJ databases">
        <title>Draft genome sequence of Psathyrella aberdarensis IHI B618.</title>
        <authorList>
            <person name="Buettner E."/>
            <person name="Kellner H."/>
        </authorList>
    </citation>
    <scope>NUCLEOTIDE SEQUENCE [LARGE SCALE GENOMIC DNA]</scope>
    <source>
        <strain evidence="2 3">IHI B618</strain>
    </source>
</reference>
<keyword evidence="3" id="KW-1185">Reference proteome</keyword>
<dbReference type="STRING" id="2316362.A0A4V1Q231"/>
<proteinExistence type="predicted"/>
<gene>
    <name evidence="2" type="ORF">EST38_g12185</name>
</gene>
<dbReference type="OrthoDB" id="3261690at2759"/>
<evidence type="ECO:0000313" key="2">
    <source>
        <dbReference type="EMBL" id="RXW13668.1"/>
    </source>
</evidence>
<dbReference type="EMBL" id="SDEE01000857">
    <property type="protein sequence ID" value="RXW13668.1"/>
    <property type="molecule type" value="Genomic_DNA"/>
</dbReference>